<evidence type="ECO:0000313" key="2">
    <source>
        <dbReference type="Proteomes" id="UP000485058"/>
    </source>
</evidence>
<proteinExistence type="predicted"/>
<protein>
    <submittedName>
        <fullName evidence="1">Uncharacterized protein</fullName>
    </submittedName>
</protein>
<name>A0A699ZEQ6_HAELA</name>
<reference evidence="1 2" key="1">
    <citation type="submission" date="2020-02" db="EMBL/GenBank/DDBJ databases">
        <title>Draft genome sequence of Haematococcus lacustris strain NIES-144.</title>
        <authorList>
            <person name="Morimoto D."/>
            <person name="Nakagawa S."/>
            <person name="Yoshida T."/>
            <person name="Sawayama S."/>
        </authorList>
    </citation>
    <scope>NUCLEOTIDE SEQUENCE [LARGE SCALE GENOMIC DNA]</scope>
    <source>
        <strain evidence="1 2">NIES-144</strain>
    </source>
</reference>
<sequence>MAEVCLGCCGGSFEDPLVYCNTDQQPAVITGTKPGGSSQLIADAEGRRHLVTGISSRSLYTPGCAGCGQLAFVGARLTAASTATAADFSLRSPLPAAVLSRGG</sequence>
<dbReference type="AlphaFoldDB" id="A0A699ZEQ6"/>
<dbReference type="EMBL" id="BLLF01001777">
    <property type="protein sequence ID" value="GFH21197.1"/>
    <property type="molecule type" value="Genomic_DNA"/>
</dbReference>
<evidence type="ECO:0000313" key="1">
    <source>
        <dbReference type="EMBL" id="GFH21197.1"/>
    </source>
</evidence>
<accession>A0A699ZEQ6</accession>
<keyword evidence="2" id="KW-1185">Reference proteome</keyword>
<dbReference type="Proteomes" id="UP000485058">
    <property type="component" value="Unassembled WGS sequence"/>
</dbReference>
<organism evidence="1 2">
    <name type="scientific">Haematococcus lacustris</name>
    <name type="common">Green alga</name>
    <name type="synonym">Haematococcus pluvialis</name>
    <dbReference type="NCBI Taxonomy" id="44745"/>
    <lineage>
        <taxon>Eukaryota</taxon>
        <taxon>Viridiplantae</taxon>
        <taxon>Chlorophyta</taxon>
        <taxon>core chlorophytes</taxon>
        <taxon>Chlorophyceae</taxon>
        <taxon>CS clade</taxon>
        <taxon>Chlamydomonadales</taxon>
        <taxon>Haematococcaceae</taxon>
        <taxon>Haematococcus</taxon>
    </lineage>
</organism>
<gene>
    <name evidence="1" type="ORF">HaLaN_18450</name>
</gene>
<comment type="caution">
    <text evidence="1">The sequence shown here is derived from an EMBL/GenBank/DDBJ whole genome shotgun (WGS) entry which is preliminary data.</text>
</comment>